<name>A0ACC0FFM4_9ERIC</name>
<accession>A0ACC0FFM4</accession>
<reference evidence="1 2" key="1">
    <citation type="journal article" date="2022" name="Plant J.">
        <title>Chromosome-level genome of Camellia lanceoleosa provides a valuable resource for understanding genome evolution and self-incompatibility.</title>
        <authorList>
            <person name="Gong W."/>
            <person name="Xiao S."/>
            <person name="Wang L."/>
            <person name="Liao Z."/>
            <person name="Chang Y."/>
            <person name="Mo W."/>
            <person name="Hu G."/>
            <person name="Li W."/>
            <person name="Zhao G."/>
            <person name="Zhu H."/>
            <person name="Hu X."/>
            <person name="Ji K."/>
            <person name="Xiang X."/>
            <person name="Song Q."/>
            <person name="Yuan D."/>
            <person name="Jin S."/>
            <person name="Zhang L."/>
        </authorList>
    </citation>
    <scope>NUCLEOTIDE SEQUENCE [LARGE SCALE GENOMIC DNA]</scope>
    <source>
        <strain evidence="1">SQ_2022a</strain>
    </source>
</reference>
<gene>
    <name evidence="1" type="ORF">LOK49_LG14G00699</name>
</gene>
<sequence length="173" mass="19825">MFPHFKKIALIVESIISQCLGLPPNFLRDYNNIRTWDVMAALHYTPATDGDDNVSGQSEHKDGKWIPITPNEGTLIGSIGDVIQVLSNDKFKSATHRVLRPTGKSQNSYLFFYNVDEEKWVEPLPQSTEAVGEPPKYRGFFYKEYALLRLKNREEPLARVEDMINLSYYVIPT</sequence>
<proteinExistence type="predicted"/>
<evidence type="ECO:0000313" key="2">
    <source>
        <dbReference type="Proteomes" id="UP001060215"/>
    </source>
</evidence>
<evidence type="ECO:0000313" key="1">
    <source>
        <dbReference type="EMBL" id="KAI7986806.1"/>
    </source>
</evidence>
<keyword evidence="2" id="KW-1185">Reference proteome</keyword>
<organism evidence="1 2">
    <name type="scientific">Camellia lanceoleosa</name>
    <dbReference type="NCBI Taxonomy" id="1840588"/>
    <lineage>
        <taxon>Eukaryota</taxon>
        <taxon>Viridiplantae</taxon>
        <taxon>Streptophyta</taxon>
        <taxon>Embryophyta</taxon>
        <taxon>Tracheophyta</taxon>
        <taxon>Spermatophyta</taxon>
        <taxon>Magnoliopsida</taxon>
        <taxon>eudicotyledons</taxon>
        <taxon>Gunneridae</taxon>
        <taxon>Pentapetalae</taxon>
        <taxon>asterids</taxon>
        <taxon>Ericales</taxon>
        <taxon>Theaceae</taxon>
        <taxon>Camellia</taxon>
    </lineage>
</organism>
<comment type="caution">
    <text evidence="1">The sequence shown here is derived from an EMBL/GenBank/DDBJ whole genome shotgun (WGS) entry which is preliminary data.</text>
</comment>
<dbReference type="EMBL" id="CM045772">
    <property type="protein sequence ID" value="KAI7986806.1"/>
    <property type="molecule type" value="Genomic_DNA"/>
</dbReference>
<protein>
    <submittedName>
        <fullName evidence="1">Uncharacterized protein</fullName>
    </submittedName>
</protein>
<dbReference type="Proteomes" id="UP001060215">
    <property type="component" value="Chromosome 15"/>
</dbReference>